<gene>
    <name evidence="1" type="ORF">PsorP6_009123</name>
</gene>
<reference evidence="1 2" key="1">
    <citation type="journal article" date="2022" name="bioRxiv">
        <title>The genome of the oomycete Peronosclerospora sorghi, a cosmopolitan pathogen of maize and sorghum, is inflated with dispersed pseudogenes.</title>
        <authorList>
            <person name="Fletcher K."/>
            <person name="Martin F."/>
            <person name="Isakeit T."/>
            <person name="Cavanaugh K."/>
            <person name="Magill C."/>
            <person name="Michelmore R."/>
        </authorList>
    </citation>
    <scope>NUCLEOTIDE SEQUENCE [LARGE SCALE GENOMIC DNA]</scope>
    <source>
        <strain evidence="1">P6</strain>
    </source>
</reference>
<accession>A0ACC0VWZ5</accession>
<evidence type="ECO:0000313" key="1">
    <source>
        <dbReference type="EMBL" id="KAI9911080.1"/>
    </source>
</evidence>
<evidence type="ECO:0000313" key="2">
    <source>
        <dbReference type="Proteomes" id="UP001163321"/>
    </source>
</evidence>
<dbReference type="EMBL" id="CM047584">
    <property type="protein sequence ID" value="KAI9911080.1"/>
    <property type="molecule type" value="Genomic_DNA"/>
</dbReference>
<protein>
    <submittedName>
        <fullName evidence="1">Uncharacterized protein</fullName>
    </submittedName>
</protein>
<proteinExistence type="predicted"/>
<organism evidence="1 2">
    <name type="scientific">Peronosclerospora sorghi</name>
    <dbReference type="NCBI Taxonomy" id="230839"/>
    <lineage>
        <taxon>Eukaryota</taxon>
        <taxon>Sar</taxon>
        <taxon>Stramenopiles</taxon>
        <taxon>Oomycota</taxon>
        <taxon>Peronosporomycetes</taxon>
        <taxon>Peronosporales</taxon>
        <taxon>Peronosporaceae</taxon>
        <taxon>Peronosclerospora</taxon>
    </lineage>
</organism>
<keyword evidence="2" id="KW-1185">Reference proteome</keyword>
<sequence>MTTNELAAILARRRAKNGAESEDSPPPVEKIASPSSETVPPAGRSSIAERIARLKQQSAAANEAATTSQATHSISTSESSGMVQVSNSSVGSTGDVSAMSSAPEPIDTSAVAAAQEAAGIRRASNKIQQLQGSLEINVNPFGRSGRPSSGGYRKPSSHQKESIMSTGEELYGKSQHAMGLAVPGMTGSAIPMPGLVKGGFRLPGVATGGEQEPSTALDNTHVTMNRVAGPKRGPARPPPGAFRLPSMAPSTIDNVQTAQARSMEPVVAVEGIESKALEVPALASSQASVGVHLPSPELHTSAPVYERTTTSTPTPTSTPALVPIAAKTLPKPEPIAPMKPYELEDDPYAPVYDTKAEECTYAPPGFPGALMANFSMDELVIDDDQPKPKPVATSPPTSASSLFGASSTPNTTSEPVPPAAPIETPVPAPPTQHVAAPAIVSDVAFSVNVAPTPSPVISSLTSTAAATPARVCESMSTEVAVSSATPAAPKALPEPAPIGTTSATLAAPTLSTSTLAGAALAVAPSNGSVEDEDSSESDWSDDDNDGESLFGGPRTAPLVPSSTVVTPSRPSPEAPTPSGSLFGDVSSTCGHAPAAPFAQATSQPTTATEHYSSLFGG</sequence>
<name>A0ACC0VWZ5_9STRA</name>
<dbReference type="Proteomes" id="UP001163321">
    <property type="component" value="Chromosome 5"/>
</dbReference>
<comment type="caution">
    <text evidence="1">The sequence shown here is derived from an EMBL/GenBank/DDBJ whole genome shotgun (WGS) entry which is preliminary data.</text>
</comment>